<dbReference type="GO" id="GO:0005886">
    <property type="term" value="C:plasma membrane"/>
    <property type="evidence" value="ECO:0007669"/>
    <property type="project" value="UniProtKB-SubCell"/>
</dbReference>
<feature type="domain" description="Type II secretion system protein GspF" evidence="7">
    <location>
        <begin position="163"/>
        <end position="290"/>
    </location>
</feature>
<evidence type="ECO:0000256" key="6">
    <source>
        <dbReference type="SAM" id="Phobius"/>
    </source>
</evidence>
<dbReference type="Pfam" id="PF00482">
    <property type="entry name" value="T2SSF"/>
    <property type="match status" value="1"/>
</dbReference>
<protein>
    <recommendedName>
        <fullName evidence="7">Type II secretion system protein GspF domain-containing protein</fullName>
    </recommendedName>
</protein>
<keyword evidence="3 6" id="KW-0812">Transmembrane</keyword>
<evidence type="ECO:0000313" key="9">
    <source>
        <dbReference type="Proteomes" id="UP000291758"/>
    </source>
</evidence>
<name>A0A4P6EYR1_9MICO</name>
<reference evidence="8 9" key="1">
    <citation type="submission" date="2019-01" db="EMBL/GenBank/DDBJ databases">
        <title>Genome sequencing of strain 2JSPR-7.</title>
        <authorList>
            <person name="Heo J."/>
            <person name="Kim S.-J."/>
            <person name="Kim J.-S."/>
            <person name="Hong S.-B."/>
            <person name="Kwon S.-W."/>
        </authorList>
    </citation>
    <scope>NUCLEOTIDE SEQUENCE [LARGE SCALE GENOMIC DNA]</scope>
    <source>
        <strain evidence="8 9">2JSPR-7</strain>
    </source>
</reference>
<feature type="transmembrane region" description="Helical" evidence="6">
    <location>
        <begin position="123"/>
        <end position="141"/>
    </location>
</feature>
<feature type="transmembrane region" description="Helical" evidence="6">
    <location>
        <begin position="279"/>
        <end position="298"/>
    </location>
</feature>
<dbReference type="PANTHER" id="PTHR35007">
    <property type="entry name" value="INTEGRAL MEMBRANE PROTEIN-RELATED"/>
    <property type="match status" value="1"/>
</dbReference>
<evidence type="ECO:0000256" key="4">
    <source>
        <dbReference type="ARBA" id="ARBA00022989"/>
    </source>
</evidence>
<keyword evidence="2" id="KW-1003">Cell membrane</keyword>
<gene>
    <name evidence="8" type="ORF">ET495_08045</name>
</gene>
<dbReference type="InterPro" id="IPR018076">
    <property type="entry name" value="T2SS_GspF_dom"/>
</dbReference>
<dbReference type="Proteomes" id="UP000291758">
    <property type="component" value="Chromosome"/>
</dbReference>
<dbReference type="RefSeq" id="WP_129204076.1">
    <property type="nucleotide sequence ID" value="NZ_CP035495.1"/>
</dbReference>
<evidence type="ECO:0000256" key="5">
    <source>
        <dbReference type="ARBA" id="ARBA00023136"/>
    </source>
</evidence>
<dbReference type="AlphaFoldDB" id="A0A4P6EYR1"/>
<dbReference type="PANTHER" id="PTHR35007:SF1">
    <property type="entry name" value="PILUS ASSEMBLY PROTEIN"/>
    <property type="match status" value="1"/>
</dbReference>
<dbReference type="EMBL" id="CP035495">
    <property type="protein sequence ID" value="QAY63198.1"/>
    <property type="molecule type" value="Genomic_DNA"/>
</dbReference>
<feature type="transmembrane region" description="Helical" evidence="6">
    <location>
        <begin position="6"/>
        <end position="26"/>
    </location>
</feature>
<accession>A0A4P6EYR1</accession>
<sequence>MSTSLALSIAAGGSIGLGVALLIGWLTPARVDLGDALTRLTPTHRAPTLEDARAADPTERLGRWAMTHLPARVWARTPRAELTLLNRPLGRFYGDKLTFAAVGLLAPPFLTTLYGAIGLQVPFVIPATASLLCAAGLFYLPNHNVVSDAAKARVEFRRTLSGFIELVALERTNGSGVRQSLEAAADIGNTWVFDRIDEELNRANLSGVAPWTALREVGDELGLPELHDFADIMRLSGEQGAAIYTNLRARADTMRAALLGEELAAANAESERMTIPGSLLGVVFMGLLIAPPLLRMLLHT</sequence>
<proteinExistence type="predicted"/>
<keyword evidence="9" id="KW-1185">Reference proteome</keyword>
<dbReference type="KEGG" id="xyl:ET495_08045"/>
<feature type="transmembrane region" description="Helical" evidence="6">
    <location>
        <begin position="97"/>
        <end position="117"/>
    </location>
</feature>
<comment type="subcellular location">
    <subcellularLocation>
        <location evidence="1">Cell membrane</location>
        <topology evidence="1">Multi-pass membrane protein</topology>
    </subcellularLocation>
</comment>
<keyword evidence="5 6" id="KW-0472">Membrane</keyword>
<organism evidence="8 9">
    <name type="scientific">Xylanimonas allomyrinae</name>
    <dbReference type="NCBI Taxonomy" id="2509459"/>
    <lineage>
        <taxon>Bacteria</taxon>
        <taxon>Bacillati</taxon>
        <taxon>Actinomycetota</taxon>
        <taxon>Actinomycetes</taxon>
        <taxon>Micrococcales</taxon>
        <taxon>Promicromonosporaceae</taxon>
        <taxon>Xylanimonas</taxon>
    </lineage>
</organism>
<keyword evidence="4 6" id="KW-1133">Transmembrane helix</keyword>
<dbReference type="OrthoDB" id="5243064at2"/>
<evidence type="ECO:0000256" key="2">
    <source>
        <dbReference type="ARBA" id="ARBA00022475"/>
    </source>
</evidence>
<evidence type="ECO:0000259" key="7">
    <source>
        <dbReference type="Pfam" id="PF00482"/>
    </source>
</evidence>
<evidence type="ECO:0000256" key="3">
    <source>
        <dbReference type="ARBA" id="ARBA00022692"/>
    </source>
</evidence>
<evidence type="ECO:0000256" key="1">
    <source>
        <dbReference type="ARBA" id="ARBA00004651"/>
    </source>
</evidence>
<evidence type="ECO:0000313" key="8">
    <source>
        <dbReference type="EMBL" id="QAY63198.1"/>
    </source>
</evidence>